<reference evidence="3 4" key="1">
    <citation type="submission" date="2016-10" db="EMBL/GenBank/DDBJ databases">
        <authorList>
            <person name="de Groot N.N."/>
        </authorList>
    </citation>
    <scope>NUCLEOTIDE SEQUENCE [LARGE SCALE GENOMIC DNA]</scope>
    <source>
        <strain evidence="3 4">CGMCC 1.11030</strain>
    </source>
</reference>
<proteinExistence type="predicted"/>
<accession>A0A1I3BN58</accession>
<keyword evidence="2" id="KW-0812">Transmembrane</keyword>
<sequence>MNMLVPLAPVRDRDRERSRPRRGRPLRSRAAIGPRIAEVHDLTLIPMEDAASPLAAGLRAERTPTSVILVRPEQGDLAGEQLFIDHVPVPRESFRYDAHDRVLTWEGPHGGGRLHLTHDGTGGVGTVGSAEAVISVTAAATAVFDCDVAPDAGVAYVTSGGQAVALDWDPASPAWQAADWAGGKGRLRLTYTVTPGGPIAPPTFTFLFADKLTGDEWQAPLGSFDASLQLAEHDGQTVWALAFKSLAGPDPDTVQPDGTAPSGDQPDSVFPYWMMLREDAAALRLDGALEVDAIAPNGTLLGLRGERAWPAATGIYSRSARHAPFGVFGGRLHLGGEAVEASVLRGRELRWSGLDPEAAARAGLPTEGRMTFSADGGRARVGDDAVRRLPAETAHRAVERHAEAHPALHARFATLAETAAAAAASPLTIYGLLAMNGFVQNDKGQWSDAVQSAVTGDLGEIMNSFIPTDMWSLLFPGTPHPTVSGEVARIAASPVPGVADPGAWYGRMATAVMTQGLSSSTLSAAQQMNGPRAAQWLRTEIAASRVYNTHSQRLFEYRWQERFPLTADYLQDQIDRAPEYATIIDQQVAADIADIQANVTVDGNSPPDLKQTLIADVQQAGDYAKQQNLFWAFAFYTYNTAPAVLANIALQMGISTGSSDGMTLTRLFQQNAAVLTALDPSGVFSKKYTDTISAFLSTNIVPSMYSFENDSTTFDIIKQYLETFVQNNINNEDEQIREAAEKLATFLADENADQMLRDSIEALVGFSEAVDEALSFPYVAKTFVAWFSKTFPKFSTVSSIFGSVLMTGIAGLALFNLLGAFKQWDKLDAAQKTEVILNAVQMGIQFLAAVVKRGVRIYALYSAEGLTKWQRIGGISRVFAQGESDALEAALQRIGNTTARFLGDTEGSVGKFAEDVRPLLALEGEVEQAELSLAAKVFGRSLDEFVATRIGPLFILAGIGFSIYEIATGDQGVALASDILNIVSGALTIFATVGAWAIDVGFIAAESILAPIIAVAGPLAVLLALVGVGLLIYQMFRKPPDPVQEFVDDYVKPAGLAVSARASAVDYFVPFLNKDKNDLLMVGTTVAQGLTLLAGADGAAGLGAPTTLPDAVQQIETDGTGLSRVFTVVVEEGETYPVTRYLSLMDDGSIRYAPRLKPKADGDAPKAADGDGPKVVTQTWRFAAMGHAQLNSAGQPLSLACAIQVVRPPAPEGAAPADEALEFLVAGEGRLQFSPLPIPWLLAMSGMSPNYMHRPDISFVLNSRPAVQESYAPSFGVLPSTPWTAELSGDPLPAFLGFDAATGRIAPNGGTATPESRAAVHETVTNTLGSATVDFAVIVKAPATPS</sequence>
<evidence type="ECO:0000313" key="3">
    <source>
        <dbReference type="EMBL" id="SFH63526.1"/>
    </source>
</evidence>
<keyword evidence="2" id="KW-1133">Transmembrane helix</keyword>
<evidence type="ECO:0000313" key="4">
    <source>
        <dbReference type="Proteomes" id="UP000199377"/>
    </source>
</evidence>
<evidence type="ECO:0000256" key="1">
    <source>
        <dbReference type="SAM" id="MobiDB-lite"/>
    </source>
</evidence>
<protein>
    <submittedName>
        <fullName evidence="3">Uncharacterized protein</fullName>
    </submittedName>
</protein>
<keyword evidence="2" id="KW-0472">Membrane</keyword>
<feature type="transmembrane region" description="Helical" evidence="2">
    <location>
        <begin position="1012"/>
        <end position="1036"/>
    </location>
</feature>
<feature type="compositionally biased region" description="Basic residues" evidence="1">
    <location>
        <begin position="18"/>
        <end position="27"/>
    </location>
</feature>
<dbReference type="OrthoDB" id="9255473at2"/>
<feature type="transmembrane region" description="Helical" evidence="2">
    <location>
        <begin position="946"/>
        <end position="967"/>
    </location>
</feature>
<feature type="region of interest" description="Disordered" evidence="1">
    <location>
        <begin position="1"/>
        <end position="30"/>
    </location>
</feature>
<keyword evidence="4" id="KW-1185">Reference proteome</keyword>
<dbReference type="EMBL" id="FOQH01000001">
    <property type="protein sequence ID" value="SFH63526.1"/>
    <property type="molecule type" value="Genomic_DNA"/>
</dbReference>
<feature type="transmembrane region" description="Helical" evidence="2">
    <location>
        <begin position="800"/>
        <end position="821"/>
    </location>
</feature>
<feature type="transmembrane region" description="Helical" evidence="2">
    <location>
        <begin position="979"/>
        <end position="1005"/>
    </location>
</feature>
<dbReference type="RefSeq" id="WP_092856955.1">
    <property type="nucleotide sequence ID" value="NZ_FOQH01000001.1"/>
</dbReference>
<dbReference type="Proteomes" id="UP000199377">
    <property type="component" value="Unassembled WGS sequence"/>
</dbReference>
<organism evidence="3 4">
    <name type="scientific">Albimonas pacifica</name>
    <dbReference type="NCBI Taxonomy" id="1114924"/>
    <lineage>
        <taxon>Bacteria</taxon>
        <taxon>Pseudomonadati</taxon>
        <taxon>Pseudomonadota</taxon>
        <taxon>Alphaproteobacteria</taxon>
        <taxon>Rhodobacterales</taxon>
        <taxon>Paracoccaceae</taxon>
        <taxon>Albimonas</taxon>
    </lineage>
</organism>
<gene>
    <name evidence="3" type="ORF">SAMN05216258_101204</name>
</gene>
<name>A0A1I3BN58_9RHOB</name>
<evidence type="ECO:0000256" key="2">
    <source>
        <dbReference type="SAM" id="Phobius"/>
    </source>
</evidence>